<dbReference type="AlphaFoldDB" id="A0A4Y2MZK4"/>
<keyword evidence="2" id="KW-1185">Reference proteome</keyword>
<dbReference type="OrthoDB" id="7444419at2759"/>
<evidence type="ECO:0000313" key="1">
    <source>
        <dbReference type="EMBL" id="GBN31804.1"/>
    </source>
</evidence>
<dbReference type="Pfam" id="PF03564">
    <property type="entry name" value="DUF1759"/>
    <property type="match status" value="1"/>
</dbReference>
<accession>A0A4Y2MZK4</accession>
<dbReference type="InterPro" id="IPR005312">
    <property type="entry name" value="DUF1759"/>
</dbReference>
<proteinExistence type="predicted"/>
<evidence type="ECO:0000313" key="2">
    <source>
        <dbReference type="Proteomes" id="UP000499080"/>
    </source>
</evidence>
<dbReference type="EMBL" id="BGPR01008137">
    <property type="protein sequence ID" value="GBN31804.1"/>
    <property type="molecule type" value="Genomic_DNA"/>
</dbReference>
<gene>
    <name evidence="1" type="ORF">AVEN_235929_1</name>
</gene>
<reference evidence="1 2" key="1">
    <citation type="journal article" date="2019" name="Sci. Rep.">
        <title>Orb-weaving spider Araneus ventricosus genome elucidates the spidroin gene catalogue.</title>
        <authorList>
            <person name="Kono N."/>
            <person name="Nakamura H."/>
            <person name="Ohtoshi R."/>
            <person name="Moran D.A.P."/>
            <person name="Shinohara A."/>
            <person name="Yoshida Y."/>
            <person name="Fujiwara M."/>
            <person name="Mori M."/>
            <person name="Tomita M."/>
            <person name="Arakawa K."/>
        </authorList>
    </citation>
    <scope>NUCLEOTIDE SEQUENCE [LARGE SCALE GENOMIC DNA]</scope>
</reference>
<dbReference type="Proteomes" id="UP000499080">
    <property type="component" value="Unassembled WGS sequence"/>
</dbReference>
<sequence>MSSPNTNKPYDYTSKFFRTVPDDDFEEKESSLSEIEDDIFQIEVSLKSLLLELRSNTSDSNSLNAKSIDKTFSIKLPEIPLPLFNGKIEEWNSFKQQFLNLINDNPNLIENQKYYYLRSRLRNETKSIETSEDTYQSLLKALEDRFENKRIIVDAQIKISLTMKQLLMNPQNTCTNC</sequence>
<comment type="caution">
    <text evidence="1">The sequence shown here is derived from an EMBL/GenBank/DDBJ whole genome shotgun (WGS) entry which is preliminary data.</text>
</comment>
<protein>
    <submittedName>
        <fullName evidence="1">Uncharacterized protein</fullName>
    </submittedName>
</protein>
<name>A0A4Y2MZK4_ARAVE</name>
<organism evidence="1 2">
    <name type="scientific">Araneus ventricosus</name>
    <name type="common">Orbweaver spider</name>
    <name type="synonym">Epeira ventricosa</name>
    <dbReference type="NCBI Taxonomy" id="182803"/>
    <lineage>
        <taxon>Eukaryota</taxon>
        <taxon>Metazoa</taxon>
        <taxon>Ecdysozoa</taxon>
        <taxon>Arthropoda</taxon>
        <taxon>Chelicerata</taxon>
        <taxon>Arachnida</taxon>
        <taxon>Araneae</taxon>
        <taxon>Araneomorphae</taxon>
        <taxon>Entelegynae</taxon>
        <taxon>Araneoidea</taxon>
        <taxon>Araneidae</taxon>
        <taxon>Araneus</taxon>
    </lineage>
</organism>